<name>A0A453MJD4_AEGTS</name>
<dbReference type="PANTHER" id="PTHR34050">
    <property type="entry name" value="DNA REPAIR RAD52-LIKE PROTEIN 2, CHLOROPLASTIC"/>
    <property type="match status" value="1"/>
</dbReference>
<sequence length="211" mass="23404">LHGQLRGAAGRRAVGDHAAARRDPARPQQARPGDHRPPRLPPRLRLRPRHPMVLCSTCPCRVLARDPVECACHPTHLTAKLRPIHQPIGRSARILVPSLSPRAFSWISDHSRISISLSVRYHANRMLSFYAPGWCGEVRDVIYNDNGKVTVVYRVTIRGIDGEVHREAAGTASLSDARLDDPVAAAEEAAFCKACARFGFGLYLYHEDEVL</sequence>
<evidence type="ECO:0000256" key="1">
    <source>
        <dbReference type="SAM" id="MobiDB-lite"/>
    </source>
</evidence>
<dbReference type="GO" id="GO:0003677">
    <property type="term" value="F:DNA binding"/>
    <property type="evidence" value="ECO:0007669"/>
    <property type="project" value="InterPro"/>
</dbReference>
<protein>
    <submittedName>
        <fullName evidence="2">Uncharacterized protein</fullName>
    </submittedName>
</protein>
<accession>A0A453MJD4</accession>
<proteinExistence type="predicted"/>
<feature type="region of interest" description="Disordered" evidence="1">
    <location>
        <begin position="1"/>
        <end position="45"/>
    </location>
</feature>
<dbReference type="AlphaFoldDB" id="A0A453MJD4"/>
<organism evidence="2 3">
    <name type="scientific">Aegilops tauschii subsp. strangulata</name>
    <name type="common">Goatgrass</name>
    <dbReference type="NCBI Taxonomy" id="200361"/>
    <lineage>
        <taxon>Eukaryota</taxon>
        <taxon>Viridiplantae</taxon>
        <taxon>Streptophyta</taxon>
        <taxon>Embryophyta</taxon>
        <taxon>Tracheophyta</taxon>
        <taxon>Spermatophyta</taxon>
        <taxon>Magnoliopsida</taxon>
        <taxon>Liliopsida</taxon>
        <taxon>Poales</taxon>
        <taxon>Poaceae</taxon>
        <taxon>BOP clade</taxon>
        <taxon>Pooideae</taxon>
        <taxon>Triticodae</taxon>
        <taxon>Triticeae</taxon>
        <taxon>Triticinae</taxon>
        <taxon>Aegilops</taxon>
    </lineage>
</organism>
<feature type="compositionally biased region" description="Basic and acidic residues" evidence="1">
    <location>
        <begin position="13"/>
        <end position="25"/>
    </location>
</feature>
<reference evidence="3" key="2">
    <citation type="journal article" date="2017" name="Nat. Plants">
        <title>The Aegilops tauschii genome reveals multiple impacts of transposons.</title>
        <authorList>
            <person name="Zhao G."/>
            <person name="Zou C."/>
            <person name="Li K."/>
            <person name="Wang K."/>
            <person name="Li T."/>
            <person name="Gao L."/>
            <person name="Zhang X."/>
            <person name="Wang H."/>
            <person name="Yang Z."/>
            <person name="Liu X."/>
            <person name="Jiang W."/>
            <person name="Mao L."/>
            <person name="Kong X."/>
            <person name="Jiao Y."/>
            <person name="Jia J."/>
        </authorList>
    </citation>
    <scope>NUCLEOTIDE SEQUENCE [LARGE SCALE GENOMIC DNA]</scope>
    <source>
        <strain evidence="3">cv. AL8/78</strain>
    </source>
</reference>
<evidence type="ECO:0000313" key="2">
    <source>
        <dbReference type="EnsemblPlants" id="AET5Gv21208700.2"/>
    </source>
</evidence>
<keyword evidence="3" id="KW-1185">Reference proteome</keyword>
<reference evidence="3" key="1">
    <citation type="journal article" date="2014" name="Science">
        <title>Ancient hybridizations among the ancestral genomes of bread wheat.</title>
        <authorList>
            <consortium name="International Wheat Genome Sequencing Consortium,"/>
            <person name="Marcussen T."/>
            <person name="Sandve S.R."/>
            <person name="Heier L."/>
            <person name="Spannagl M."/>
            <person name="Pfeifer M."/>
            <person name="Jakobsen K.S."/>
            <person name="Wulff B.B."/>
            <person name="Steuernagel B."/>
            <person name="Mayer K.F."/>
            <person name="Olsen O.A."/>
        </authorList>
    </citation>
    <scope>NUCLEOTIDE SEQUENCE [LARGE SCALE GENOMIC DNA]</scope>
    <source>
        <strain evidence="3">cv. AL8/78</strain>
    </source>
</reference>
<reference evidence="2" key="3">
    <citation type="journal article" date="2017" name="Nature">
        <title>Genome sequence of the progenitor of the wheat D genome Aegilops tauschii.</title>
        <authorList>
            <person name="Luo M.C."/>
            <person name="Gu Y.Q."/>
            <person name="Puiu D."/>
            <person name="Wang H."/>
            <person name="Twardziok S.O."/>
            <person name="Deal K.R."/>
            <person name="Huo N."/>
            <person name="Zhu T."/>
            <person name="Wang L."/>
            <person name="Wang Y."/>
            <person name="McGuire P.E."/>
            <person name="Liu S."/>
            <person name="Long H."/>
            <person name="Ramasamy R.K."/>
            <person name="Rodriguez J.C."/>
            <person name="Van S.L."/>
            <person name="Yuan L."/>
            <person name="Wang Z."/>
            <person name="Xia Z."/>
            <person name="Xiao L."/>
            <person name="Anderson O.D."/>
            <person name="Ouyang S."/>
            <person name="Liang Y."/>
            <person name="Zimin A.V."/>
            <person name="Pertea G."/>
            <person name="Qi P."/>
            <person name="Bennetzen J.L."/>
            <person name="Dai X."/>
            <person name="Dawson M.W."/>
            <person name="Muller H.G."/>
            <person name="Kugler K."/>
            <person name="Rivarola-Duarte L."/>
            <person name="Spannagl M."/>
            <person name="Mayer K.F.X."/>
            <person name="Lu F.H."/>
            <person name="Bevan M.W."/>
            <person name="Leroy P."/>
            <person name="Li P."/>
            <person name="You F.M."/>
            <person name="Sun Q."/>
            <person name="Liu Z."/>
            <person name="Lyons E."/>
            <person name="Wicker T."/>
            <person name="Salzberg S.L."/>
            <person name="Devos K.M."/>
            <person name="Dvorak J."/>
        </authorList>
    </citation>
    <scope>NUCLEOTIDE SEQUENCE [LARGE SCALE GENOMIC DNA]</scope>
    <source>
        <strain evidence="2">cv. AL8/78</strain>
    </source>
</reference>
<dbReference type="GO" id="GO:0000724">
    <property type="term" value="P:double-strand break repair via homologous recombination"/>
    <property type="evidence" value="ECO:0007669"/>
    <property type="project" value="InterPro"/>
</dbReference>
<dbReference type="STRING" id="200361.A0A453MJD4"/>
<dbReference type="Proteomes" id="UP000015105">
    <property type="component" value="Chromosome 5D"/>
</dbReference>
<dbReference type="PANTHER" id="PTHR34050:SF3">
    <property type="entry name" value="DNA REPAIR RAD52-LIKE PROTEIN 2, CHLOROPLASTIC"/>
    <property type="match status" value="1"/>
</dbReference>
<dbReference type="EnsemblPlants" id="AET5Gv21208700.2">
    <property type="protein sequence ID" value="AET5Gv21208700.2"/>
    <property type="gene ID" value="AET5Gv21208700"/>
</dbReference>
<reference evidence="2" key="4">
    <citation type="submission" date="2019-03" db="UniProtKB">
        <authorList>
            <consortium name="EnsemblPlants"/>
        </authorList>
    </citation>
    <scope>IDENTIFICATION</scope>
</reference>
<dbReference type="InterPro" id="IPR037489">
    <property type="entry name" value="RAD52-like"/>
</dbReference>
<evidence type="ECO:0000313" key="3">
    <source>
        <dbReference type="Proteomes" id="UP000015105"/>
    </source>
</evidence>
<dbReference type="Gramene" id="AET5Gv21208700.2">
    <property type="protein sequence ID" value="AET5Gv21208700.2"/>
    <property type="gene ID" value="AET5Gv21208700"/>
</dbReference>
<reference evidence="2" key="5">
    <citation type="journal article" date="2021" name="G3 (Bethesda)">
        <title>Aegilops tauschii genome assembly Aet v5.0 features greater sequence contiguity and improved annotation.</title>
        <authorList>
            <person name="Wang L."/>
            <person name="Zhu T."/>
            <person name="Rodriguez J.C."/>
            <person name="Deal K.R."/>
            <person name="Dubcovsky J."/>
            <person name="McGuire P.E."/>
            <person name="Lux T."/>
            <person name="Spannagl M."/>
            <person name="Mayer K.F.X."/>
            <person name="Baldrich P."/>
            <person name="Meyers B.C."/>
            <person name="Huo N."/>
            <person name="Gu Y.Q."/>
            <person name="Zhou H."/>
            <person name="Devos K.M."/>
            <person name="Bennetzen J.L."/>
            <person name="Unver T."/>
            <person name="Budak H."/>
            <person name="Gulick P.J."/>
            <person name="Galiba G."/>
            <person name="Kalapos B."/>
            <person name="Nelson D.R."/>
            <person name="Li P."/>
            <person name="You F.M."/>
            <person name="Luo M.C."/>
            <person name="Dvorak J."/>
        </authorList>
    </citation>
    <scope>NUCLEOTIDE SEQUENCE [LARGE SCALE GENOMIC DNA]</scope>
    <source>
        <strain evidence="2">cv. AL8/78</strain>
    </source>
</reference>